<evidence type="ECO:0000256" key="1">
    <source>
        <dbReference type="ARBA" id="ARBA00005952"/>
    </source>
</evidence>
<evidence type="ECO:0000256" key="3">
    <source>
        <dbReference type="ARBA" id="ARBA00022884"/>
    </source>
</evidence>
<keyword evidence="3 6" id="KW-0694">RNA-binding</keyword>
<dbReference type="OrthoDB" id="9811381at2"/>
<evidence type="ECO:0000313" key="11">
    <source>
        <dbReference type="Proteomes" id="UP000266262"/>
    </source>
</evidence>
<reference evidence="9 11" key="3">
    <citation type="submission" date="2018-08" db="EMBL/GenBank/DDBJ databases">
        <title>Draft genome sequence of Dialister pneumosintes KCOM 1685.</title>
        <authorList>
            <person name="Kook J.-K."/>
            <person name="Park S.-N."/>
            <person name="Lim Y.K."/>
        </authorList>
    </citation>
    <scope>NUCLEOTIDE SEQUENCE [LARGE SCALE GENOMIC DNA]</scope>
    <source>
        <strain evidence="9 11">KCOM 1685</strain>
    </source>
</reference>
<keyword evidence="2 6" id="KW-0889">Transcription antitermination</keyword>
<dbReference type="GO" id="GO:0003723">
    <property type="term" value="F:RNA binding"/>
    <property type="evidence" value="ECO:0007669"/>
    <property type="project" value="UniProtKB-UniRule"/>
</dbReference>
<dbReference type="EMBL" id="CP017037">
    <property type="protein sequence ID" value="AOH38961.1"/>
    <property type="molecule type" value="Genomic_DNA"/>
</dbReference>
<dbReference type="GO" id="GO:0031564">
    <property type="term" value="P:transcription antitermination"/>
    <property type="evidence" value="ECO:0007669"/>
    <property type="project" value="UniProtKB-KW"/>
</dbReference>
<dbReference type="NCBIfam" id="TIGR01951">
    <property type="entry name" value="nusB"/>
    <property type="match status" value="1"/>
</dbReference>
<keyword evidence="11" id="KW-1185">Reference proteome</keyword>
<dbReference type="Pfam" id="PF01029">
    <property type="entry name" value="NusB"/>
    <property type="match status" value="1"/>
</dbReference>
<dbReference type="SUPFAM" id="SSF48013">
    <property type="entry name" value="NusB-like"/>
    <property type="match status" value="1"/>
</dbReference>
<name>A0A1B3WDC8_9FIRM</name>
<gene>
    <name evidence="6 9" type="primary">nusB</name>
    <name evidence="8" type="ORF">BCB69_02620</name>
    <name evidence="9" type="ORF">DX915_00575</name>
</gene>
<dbReference type="InterPro" id="IPR006027">
    <property type="entry name" value="NusB_RsmB_TIM44"/>
</dbReference>
<dbReference type="Proteomes" id="UP000094757">
    <property type="component" value="Chromosome"/>
</dbReference>
<comment type="similarity">
    <text evidence="1 6">Belongs to the NusB family.</text>
</comment>
<dbReference type="GO" id="GO:0005829">
    <property type="term" value="C:cytosol"/>
    <property type="evidence" value="ECO:0007669"/>
    <property type="project" value="TreeGrafter"/>
</dbReference>
<evidence type="ECO:0000256" key="2">
    <source>
        <dbReference type="ARBA" id="ARBA00022814"/>
    </source>
</evidence>
<reference evidence="8" key="1">
    <citation type="submission" date="2016-08" db="EMBL/GenBank/DDBJ databases">
        <authorList>
            <person name="Seilhamer J.J."/>
        </authorList>
    </citation>
    <scope>NUCLEOTIDE SEQUENCE [LARGE SCALE GENOMIC DNA]</scope>
    <source>
        <strain evidence="8">F0677</strain>
    </source>
</reference>
<dbReference type="EMBL" id="QWKU01000001">
    <property type="protein sequence ID" value="RID94074.1"/>
    <property type="molecule type" value="Genomic_DNA"/>
</dbReference>
<protein>
    <recommendedName>
        <fullName evidence="6">Transcription antitermination protein NusB</fullName>
    </recommendedName>
    <alternativeName>
        <fullName evidence="6">Antitermination factor NusB</fullName>
    </alternativeName>
</protein>
<keyword evidence="5 6" id="KW-0804">Transcription</keyword>
<keyword evidence="4 6" id="KW-0805">Transcription regulation</keyword>
<dbReference type="AlphaFoldDB" id="A0A1B3WDC8"/>
<evidence type="ECO:0000256" key="4">
    <source>
        <dbReference type="ARBA" id="ARBA00023015"/>
    </source>
</evidence>
<dbReference type="InterPro" id="IPR011605">
    <property type="entry name" value="NusB_fam"/>
</dbReference>
<evidence type="ECO:0000259" key="7">
    <source>
        <dbReference type="Pfam" id="PF01029"/>
    </source>
</evidence>
<dbReference type="GO" id="GO:0006353">
    <property type="term" value="P:DNA-templated transcription termination"/>
    <property type="evidence" value="ECO:0007669"/>
    <property type="project" value="UniProtKB-UniRule"/>
</dbReference>
<dbReference type="Proteomes" id="UP000266262">
    <property type="component" value="Unassembled WGS sequence"/>
</dbReference>
<evidence type="ECO:0000256" key="6">
    <source>
        <dbReference type="HAMAP-Rule" id="MF_00073"/>
    </source>
</evidence>
<evidence type="ECO:0000313" key="9">
    <source>
        <dbReference type="EMBL" id="RID94074.1"/>
    </source>
</evidence>
<dbReference type="Gene3D" id="1.10.940.10">
    <property type="entry name" value="NusB-like"/>
    <property type="match status" value="1"/>
</dbReference>
<accession>A0A1B3WDC8</accession>
<dbReference type="InterPro" id="IPR035926">
    <property type="entry name" value="NusB-like_sf"/>
</dbReference>
<dbReference type="KEGG" id="dpn:BCB69_02620"/>
<organism evidence="8 10">
    <name type="scientific">Dialister pneumosintes</name>
    <dbReference type="NCBI Taxonomy" id="39950"/>
    <lineage>
        <taxon>Bacteria</taxon>
        <taxon>Bacillati</taxon>
        <taxon>Bacillota</taxon>
        <taxon>Negativicutes</taxon>
        <taxon>Veillonellales</taxon>
        <taxon>Veillonellaceae</taxon>
        <taxon>Dialister</taxon>
    </lineage>
</organism>
<dbReference type="RefSeq" id="WP_069176938.1">
    <property type="nucleotide sequence ID" value="NZ_CP017037.1"/>
</dbReference>
<proteinExistence type="inferred from homology"/>
<dbReference type="PANTHER" id="PTHR11078:SF3">
    <property type="entry name" value="ANTITERMINATION NUSB DOMAIN-CONTAINING PROTEIN"/>
    <property type="match status" value="1"/>
</dbReference>
<feature type="domain" description="NusB/RsmB/TIM44" evidence="7">
    <location>
        <begin position="5"/>
        <end position="129"/>
    </location>
</feature>
<dbReference type="STRING" id="39950.BCB69_02620"/>
<dbReference type="PANTHER" id="PTHR11078">
    <property type="entry name" value="N UTILIZATION SUBSTANCE PROTEIN B-RELATED"/>
    <property type="match status" value="1"/>
</dbReference>
<evidence type="ECO:0000256" key="5">
    <source>
        <dbReference type="ARBA" id="ARBA00023163"/>
    </source>
</evidence>
<comment type="function">
    <text evidence="6">Involved in transcription antitermination. Required for transcription of ribosomal RNA (rRNA) genes. Binds specifically to the boxA antiterminator sequence of the ribosomal RNA (rrn) operons.</text>
</comment>
<reference evidence="10" key="2">
    <citation type="submission" date="2016-08" db="EMBL/GenBank/DDBJ databases">
        <authorList>
            <person name="Holder M.E."/>
            <person name="Ajami N.J."/>
            <person name="Petrosino J.F."/>
        </authorList>
    </citation>
    <scope>NUCLEOTIDE SEQUENCE [LARGE SCALE GENOMIC DNA]</scope>
    <source>
        <strain evidence="10">F0677</strain>
    </source>
</reference>
<dbReference type="HAMAP" id="MF_00073">
    <property type="entry name" value="NusB"/>
    <property type="match status" value="1"/>
</dbReference>
<sequence length="135" mass="15411">MSRSSARAYVLKYLYAKEVHPEGMDDFSFIVNDTPKENDLAFADAIIQSVADHHEAIDQLISSHLKKWSLMQMNIVDKNILRMSIAECVYLQKKDKSDFALVIDEAIKLAKTYGGDSSYRFINGILDTIFKEYHG</sequence>
<evidence type="ECO:0000313" key="10">
    <source>
        <dbReference type="Proteomes" id="UP000094757"/>
    </source>
</evidence>
<evidence type="ECO:0000313" key="8">
    <source>
        <dbReference type="EMBL" id="AOH38961.1"/>
    </source>
</evidence>